<dbReference type="InterPro" id="IPR009030">
    <property type="entry name" value="Growth_fac_rcpt_cys_sf"/>
</dbReference>
<dbReference type="CDD" id="cd00064">
    <property type="entry name" value="FU"/>
    <property type="match status" value="2"/>
</dbReference>
<dbReference type="STRING" id="691883.A0A058Z152"/>
<dbReference type="Pfam" id="PF04478">
    <property type="entry name" value="Mid2"/>
    <property type="match status" value="1"/>
</dbReference>
<keyword evidence="2" id="KW-0472">Membrane</keyword>
<keyword evidence="6" id="KW-1185">Reference proteome</keyword>
<keyword evidence="2" id="KW-0812">Transmembrane</keyword>
<dbReference type="eggNOG" id="KOG3525">
    <property type="taxonomic scope" value="Eukaryota"/>
</dbReference>
<sequence length="1311" mass="138661">MATPRLWPARAHPAALLRPMLVVVALLALLAKSSHGSNTSGHFMHQAPFPLSTSTGLVGIYTPAGQLSQVAVFPNENSYHYRTQDDSMTDFEDYRLGSFFHKSSTPKQRVGYTPGDLVRIVIAEVPGSSDPAVVMFFTTSATLFQGTYRLSFPDSARIQAVQAQTMDQVYLMGATPDTSAPGYSEPYLALMNPTYPTILDTTLPMLREPVSISPGTGRGFYLSSERALYHVVHAGPLDTDPVTYTTQSRPEAILYMITTRLLSRKADCPGSLDMVLLLANGDVEVFSCYDPAGANTPTVVFRLPEGEPTNGILLAPQAASLQEPTQSLFYLVQGAPGTPSVAWKLIHLNGSLTWEKHRLDQVDVSKVELALLRMGPSGADARWMLTHQHHVLLDQASFGCTTDRTIRCADASRASLDASGSWQCADGHVLSPLVSESHLCAGCDNGMYLDRPDGLAPFESTTHACKPCPQENCATCNADHCLVCKAGHVPEYHDISGPMACVAQCSEGYSLSASVCLPTNAPRSGVAFKEFKTLGYKPGPGVPGIVGFYRSRLGVNPATHLATIPAADGSTPPPDNVLLLRNNNIPFLVEANQVHTITTTEPDHVALLHGSAFGPDEHVVHMAEVGPFTVGSTLRMGLLMRLNTGALFHGWLACPAPGPCDVAGPLSPTNMQMAIRQGFTHLPDGRVSARGPGSSTVIFTPDPANQAFHVQTYPDVEILVSLAETPGHPARSTPAAGEWAVIQRNTGELSLWPTGLDLQDSRVATLAGKLAQRDPAVNAQVTLMPRGGGRQPELVVSLVEDRAWTAFRMPRDMVSGGRTTLLPVQEQRLLYPMPNPIGMVNDLTMRAQALPFPEGGLEYPSILLMMSAEMVALAVLHCPQDDGPCKLKLGSSLSRGMATNPSLRSWDSVELLDPAGPRELARVLAFEEAGGLMIMAVGDNCLAGSYPRGFECEACDPTCATCDAAGPGNCTKCKTWMPDQPNVCLATCPAGWFSDTPGYACATCHRDCPTCKGSSSVECTSCHPGLFLNTTGACRETCNGSTLKCEAEGRCAPCSNGCVQCVFSSSLSPAGLAGATAAGPCDTTCIKCKPKVLLSEEGLCLDSCNPKCDACAGHVDFCSSCANYAFILPESGDCVASCPAGRPQFGIDRVCLQCVDNCAACTAPGTESGCVRRPDGAWNCPTVPTCDRCASSHLLLEGTSCVAACPAKYFADQAAGLCRRCHADCDASCTGPGADDSPTSGSGSSPTSGSNSSHASGSKDTSGRNKKLALGLGLGLGLPVLIILLVLLGMWIIARKQTPQKGGPVEMDVIS</sequence>
<feature type="domain" description="Mid2" evidence="4">
    <location>
        <begin position="1245"/>
        <end position="1298"/>
    </location>
</feature>
<dbReference type="InterPro" id="IPR006212">
    <property type="entry name" value="Furin_repeat"/>
</dbReference>
<dbReference type="GeneID" id="20530157"/>
<dbReference type="Proteomes" id="UP000030693">
    <property type="component" value="Unassembled WGS sequence"/>
</dbReference>
<accession>A0A058Z152</accession>
<organism evidence="5">
    <name type="scientific">Fonticula alba</name>
    <name type="common">Slime mold</name>
    <dbReference type="NCBI Taxonomy" id="691883"/>
    <lineage>
        <taxon>Eukaryota</taxon>
        <taxon>Rotosphaerida</taxon>
        <taxon>Fonticulaceae</taxon>
        <taxon>Fonticula</taxon>
    </lineage>
</organism>
<protein>
    <recommendedName>
        <fullName evidence="4">Mid2 domain-containing protein</fullName>
    </recommendedName>
</protein>
<evidence type="ECO:0000256" key="3">
    <source>
        <dbReference type="SAM" id="SignalP"/>
    </source>
</evidence>
<feature type="compositionally biased region" description="Low complexity" evidence="1">
    <location>
        <begin position="1232"/>
        <end position="1258"/>
    </location>
</feature>
<feature type="signal peptide" evidence="3">
    <location>
        <begin position="1"/>
        <end position="36"/>
    </location>
</feature>
<feature type="transmembrane region" description="Helical" evidence="2">
    <location>
        <begin position="1268"/>
        <end position="1293"/>
    </location>
</feature>
<evidence type="ECO:0000256" key="1">
    <source>
        <dbReference type="SAM" id="MobiDB-lite"/>
    </source>
</evidence>
<name>A0A058Z152_FONAL</name>
<feature type="chain" id="PRO_5001571626" description="Mid2 domain-containing protein" evidence="3">
    <location>
        <begin position="37"/>
        <end position="1311"/>
    </location>
</feature>
<dbReference type="OrthoDB" id="6219513at2759"/>
<dbReference type="PANTHER" id="PTHR15332:SF175">
    <property type="entry name" value="PROPROTEIN CONVERTASE SUBTILISIN_KEXIN TYPE 5-LIKE"/>
    <property type="match status" value="1"/>
</dbReference>
<keyword evidence="2" id="KW-1133">Transmembrane helix</keyword>
<dbReference type="SMART" id="SM00261">
    <property type="entry name" value="FU"/>
    <property type="match status" value="5"/>
</dbReference>
<keyword evidence="3" id="KW-0732">Signal</keyword>
<dbReference type="RefSeq" id="XP_009497541.1">
    <property type="nucleotide sequence ID" value="XM_009499266.1"/>
</dbReference>
<dbReference type="Gene3D" id="2.10.220.10">
    <property type="entry name" value="Hormone Receptor, Insulin-like Growth Factor Receptor 1, Chain A, domain 2"/>
    <property type="match status" value="5"/>
</dbReference>
<feature type="region of interest" description="Disordered" evidence="1">
    <location>
        <begin position="1232"/>
        <end position="1263"/>
    </location>
</feature>
<dbReference type="PANTHER" id="PTHR15332">
    <property type="entry name" value="PROPROTEIN CONVERTASE SUBTILISIN_KEXIN TYPE 5-LIKE"/>
    <property type="match status" value="1"/>
</dbReference>
<gene>
    <name evidence="5" type="ORF">H696_05432</name>
</gene>
<evidence type="ECO:0000256" key="2">
    <source>
        <dbReference type="SAM" id="Phobius"/>
    </source>
</evidence>
<proteinExistence type="predicted"/>
<dbReference type="EMBL" id="KB932211">
    <property type="protein sequence ID" value="KCV67974.1"/>
    <property type="molecule type" value="Genomic_DNA"/>
</dbReference>
<evidence type="ECO:0000313" key="6">
    <source>
        <dbReference type="Proteomes" id="UP000030693"/>
    </source>
</evidence>
<dbReference type="SUPFAM" id="SSF57184">
    <property type="entry name" value="Growth factor receptor domain"/>
    <property type="match status" value="3"/>
</dbReference>
<reference evidence="5" key="1">
    <citation type="submission" date="2013-04" db="EMBL/GenBank/DDBJ databases">
        <title>The Genome Sequence of Fonticula alba ATCC 38817.</title>
        <authorList>
            <consortium name="The Broad Institute Genomics Platform"/>
            <person name="Russ C."/>
            <person name="Cuomo C."/>
            <person name="Burger G."/>
            <person name="Gray M.W."/>
            <person name="Holland P.W.H."/>
            <person name="King N."/>
            <person name="Lang F.B.F."/>
            <person name="Roger A.J."/>
            <person name="Ruiz-Trillo I."/>
            <person name="Brown M."/>
            <person name="Walker B."/>
            <person name="Young S."/>
            <person name="Zeng Q."/>
            <person name="Gargeya S."/>
            <person name="Fitzgerald M."/>
            <person name="Haas B."/>
            <person name="Abouelleil A."/>
            <person name="Allen A.W."/>
            <person name="Alvarado L."/>
            <person name="Arachchi H.M."/>
            <person name="Berlin A.M."/>
            <person name="Chapman S.B."/>
            <person name="Gainer-Dewar J."/>
            <person name="Goldberg J."/>
            <person name="Griggs A."/>
            <person name="Gujja S."/>
            <person name="Hansen M."/>
            <person name="Howarth C."/>
            <person name="Imamovic A."/>
            <person name="Ireland A."/>
            <person name="Larimer J."/>
            <person name="McCowan C."/>
            <person name="Murphy C."/>
            <person name="Pearson M."/>
            <person name="Poon T.W."/>
            <person name="Priest M."/>
            <person name="Roberts A."/>
            <person name="Saif S."/>
            <person name="Shea T."/>
            <person name="Sisk P."/>
            <person name="Sykes S."/>
            <person name="Wortman J."/>
            <person name="Nusbaum C."/>
            <person name="Birren B."/>
        </authorList>
    </citation>
    <scope>NUCLEOTIDE SEQUENCE [LARGE SCALE GENOMIC DNA]</scope>
    <source>
        <strain evidence="5">ATCC 38817</strain>
    </source>
</reference>
<evidence type="ECO:0000259" key="4">
    <source>
        <dbReference type="Pfam" id="PF04478"/>
    </source>
</evidence>
<evidence type="ECO:0000313" key="5">
    <source>
        <dbReference type="EMBL" id="KCV67974.1"/>
    </source>
</evidence>
<dbReference type="InterPro" id="IPR007567">
    <property type="entry name" value="Mid2_dom"/>
</dbReference>